<accession>A0AAW0Y5H6</accession>
<dbReference type="AlphaFoldDB" id="A0AAW0Y5H6"/>
<sequence>IFSGVRSVNYFSGMYMLPRCVCVMAVSDLCTKFPLLCISVSSGQPHSFSGFISIGDIDYAVYLSTPHFPLLKGLTLSTDAQLSSIIHTCQAQLSEVEKTCSTVLEYLIKFQHICR</sequence>
<comment type="caution">
    <text evidence="2">The sequence shown here is derived from an EMBL/GenBank/DDBJ whole genome shotgun (WGS) entry which is preliminary data.</text>
</comment>
<evidence type="ECO:0000259" key="1">
    <source>
        <dbReference type="Pfam" id="PF09765"/>
    </source>
</evidence>
<keyword evidence="3" id="KW-1185">Reference proteome</keyword>
<feature type="domain" description="Fanconi anemia complex subunit FancL WD-repeat containing" evidence="1">
    <location>
        <begin position="28"/>
        <end position="113"/>
    </location>
</feature>
<proteinExistence type="predicted"/>
<reference evidence="2 3" key="1">
    <citation type="journal article" date="2024" name="BMC Genomics">
        <title>Genome assembly of redclaw crayfish (Cherax quadricarinatus) provides insights into its immune adaptation and hypoxia tolerance.</title>
        <authorList>
            <person name="Liu Z."/>
            <person name="Zheng J."/>
            <person name="Li H."/>
            <person name="Fang K."/>
            <person name="Wang S."/>
            <person name="He J."/>
            <person name="Zhou D."/>
            <person name="Weng S."/>
            <person name="Chi M."/>
            <person name="Gu Z."/>
            <person name="He J."/>
            <person name="Li F."/>
            <person name="Wang M."/>
        </authorList>
    </citation>
    <scope>NUCLEOTIDE SEQUENCE [LARGE SCALE GENOMIC DNA]</scope>
    <source>
        <strain evidence="2">ZL_2023a</strain>
    </source>
</reference>
<dbReference type="InterPro" id="IPR019162">
    <property type="entry name" value="FancL_WD-rpt_cont_dom"/>
</dbReference>
<dbReference type="CDD" id="cd23786">
    <property type="entry name" value="ELF_FANCL"/>
    <property type="match status" value="1"/>
</dbReference>
<evidence type="ECO:0000313" key="2">
    <source>
        <dbReference type="EMBL" id="KAK8750650.1"/>
    </source>
</evidence>
<dbReference type="Pfam" id="PF09765">
    <property type="entry name" value="FANCL_d1"/>
    <property type="match status" value="1"/>
</dbReference>
<name>A0AAW0Y5H6_CHEQU</name>
<dbReference type="Proteomes" id="UP001445076">
    <property type="component" value="Unassembled WGS sequence"/>
</dbReference>
<organism evidence="2 3">
    <name type="scientific">Cherax quadricarinatus</name>
    <name type="common">Australian red claw crayfish</name>
    <dbReference type="NCBI Taxonomy" id="27406"/>
    <lineage>
        <taxon>Eukaryota</taxon>
        <taxon>Metazoa</taxon>
        <taxon>Ecdysozoa</taxon>
        <taxon>Arthropoda</taxon>
        <taxon>Crustacea</taxon>
        <taxon>Multicrustacea</taxon>
        <taxon>Malacostraca</taxon>
        <taxon>Eumalacostraca</taxon>
        <taxon>Eucarida</taxon>
        <taxon>Decapoda</taxon>
        <taxon>Pleocyemata</taxon>
        <taxon>Astacidea</taxon>
        <taxon>Parastacoidea</taxon>
        <taxon>Parastacidae</taxon>
        <taxon>Cherax</taxon>
    </lineage>
</organism>
<gene>
    <name evidence="2" type="ORF">OTU49_014939</name>
</gene>
<dbReference type="EMBL" id="JARKIK010000007">
    <property type="protein sequence ID" value="KAK8750650.1"/>
    <property type="molecule type" value="Genomic_DNA"/>
</dbReference>
<evidence type="ECO:0000313" key="3">
    <source>
        <dbReference type="Proteomes" id="UP001445076"/>
    </source>
</evidence>
<feature type="non-terminal residue" evidence="2">
    <location>
        <position position="1"/>
    </location>
</feature>
<protein>
    <recommendedName>
        <fullName evidence="1">Fanconi anemia complex subunit FancL WD-repeat containing domain-containing protein</fullName>
    </recommendedName>
</protein>